<evidence type="ECO:0000256" key="4">
    <source>
        <dbReference type="ARBA" id="ARBA00012531"/>
    </source>
</evidence>
<dbReference type="Pfam" id="PF03171">
    <property type="entry name" value="2OG-FeII_Oxy"/>
    <property type="match status" value="1"/>
</dbReference>
<dbReference type="Proteomes" id="UP000192917">
    <property type="component" value="Unassembled WGS sequence"/>
</dbReference>
<gene>
    <name evidence="13" type="ORF">SAMN05428998_11254</name>
</gene>
<sequence>MHDLQANTRNLDRHDQAARRLDFSEIPQVDIAGLRGGDPAAAAAVGAALAEAMETVGFVYVTGHGMPGSQLDATFEAMARYFERPEAEKAGLDIHKLARHRGYVPFEGLHADPHEGGADLQEAFELGLELPADDPDYLAGNMMYGPNVWPERPAEFRPVLSSYLDGVHAIGRLLFHGIALGLGLPKDWFDDKIGKPMIQLRAIHYPQQPPREVDGRHIGIGAHSDYECFTILAASQPGLQVRNRRGEWIDAPPLPGAFIINIGDCMERWTNGRLVSTVHRVINRSGAERYSLAFFFGADYEATIECLPTCQGPDNPPKYPPVKAGDWTTSNIKAAYTYRASEDARR</sequence>
<dbReference type="AlphaFoldDB" id="A0A1Y6C464"/>
<dbReference type="RefSeq" id="WP_085123589.1">
    <property type="nucleotide sequence ID" value="NZ_FWZX01000012.1"/>
</dbReference>
<evidence type="ECO:0000256" key="11">
    <source>
        <dbReference type="RuleBase" id="RU003682"/>
    </source>
</evidence>
<dbReference type="PANTHER" id="PTHR47990">
    <property type="entry name" value="2-OXOGLUTARATE (2OG) AND FE(II)-DEPENDENT OXYGENASE SUPERFAMILY PROTEIN-RELATED"/>
    <property type="match status" value="1"/>
</dbReference>
<dbReference type="GO" id="GO:0102276">
    <property type="term" value="F:2-oxoglutarate oxygenase/decarboxylase (ethylene-forming) activity"/>
    <property type="evidence" value="ECO:0007669"/>
    <property type="project" value="UniProtKB-EC"/>
</dbReference>
<evidence type="ECO:0000313" key="14">
    <source>
        <dbReference type="Proteomes" id="UP000192917"/>
    </source>
</evidence>
<dbReference type="GO" id="GO:0009693">
    <property type="term" value="P:ethylene biosynthetic process"/>
    <property type="evidence" value="ECO:0007669"/>
    <property type="project" value="UniProtKB-KW"/>
</dbReference>
<comment type="pathway">
    <text evidence="2">Alkene biosynthesis; ethylene biosynthesis via 2-oxoglutarate.</text>
</comment>
<evidence type="ECO:0000256" key="3">
    <source>
        <dbReference type="ARBA" id="ARBA00012293"/>
    </source>
</evidence>
<evidence type="ECO:0000256" key="6">
    <source>
        <dbReference type="ARBA" id="ARBA00022666"/>
    </source>
</evidence>
<keyword evidence="6" id="KW-0266">Ethylene biosynthesis</keyword>
<comment type="similarity">
    <text evidence="11">Belongs to the iron/ascorbate-dependent oxidoreductase family.</text>
</comment>
<name>A0A1Y6C464_9PROT</name>
<evidence type="ECO:0000256" key="10">
    <source>
        <dbReference type="ARBA" id="ARBA00049359"/>
    </source>
</evidence>
<dbReference type="SUPFAM" id="SSF51197">
    <property type="entry name" value="Clavaminate synthase-like"/>
    <property type="match status" value="1"/>
</dbReference>
<dbReference type="InterPro" id="IPR044861">
    <property type="entry name" value="IPNS-like_FE2OG_OXY"/>
</dbReference>
<keyword evidence="14" id="KW-1185">Reference proteome</keyword>
<evidence type="ECO:0000256" key="5">
    <source>
        <dbReference type="ARBA" id="ARBA00019045"/>
    </source>
</evidence>
<reference evidence="13 14" key="1">
    <citation type="submission" date="2017-04" db="EMBL/GenBank/DDBJ databases">
        <authorList>
            <person name="Afonso C.L."/>
            <person name="Miller P.J."/>
            <person name="Scott M.A."/>
            <person name="Spackman E."/>
            <person name="Goraichik I."/>
            <person name="Dimitrov K.M."/>
            <person name="Suarez D.L."/>
            <person name="Swayne D.E."/>
        </authorList>
    </citation>
    <scope>NUCLEOTIDE SEQUENCE [LARGE SCALE GENOMIC DNA]</scope>
    <source>
        <strain evidence="13 14">USBA 355</strain>
    </source>
</reference>
<accession>A0A1Y6C464</accession>
<dbReference type="GO" id="GO:0046872">
    <property type="term" value="F:metal ion binding"/>
    <property type="evidence" value="ECO:0007669"/>
    <property type="project" value="UniProtKB-KW"/>
</dbReference>
<dbReference type="EC" id="1.14.20.7" evidence="3"/>
<dbReference type="InterPro" id="IPR050231">
    <property type="entry name" value="Iron_ascorbate_oxido_reductase"/>
</dbReference>
<dbReference type="PROSITE" id="PS51471">
    <property type="entry name" value="FE2OG_OXY"/>
    <property type="match status" value="1"/>
</dbReference>
<evidence type="ECO:0000256" key="7">
    <source>
        <dbReference type="ARBA" id="ARBA00031011"/>
    </source>
</evidence>
<dbReference type="Pfam" id="PF14226">
    <property type="entry name" value="DIOX_N"/>
    <property type="match status" value="1"/>
</dbReference>
<evidence type="ECO:0000256" key="9">
    <source>
        <dbReference type="ARBA" id="ARBA00047725"/>
    </source>
</evidence>
<dbReference type="InterPro" id="IPR027443">
    <property type="entry name" value="IPNS-like_sf"/>
</dbReference>
<comment type="catalytic activity">
    <reaction evidence="9">
        <text>2-oxoglutarate + O2 + 2 H(+) = ethene + 3 CO2 + H2O</text>
        <dbReference type="Rhea" id="RHEA:31523"/>
        <dbReference type="ChEBI" id="CHEBI:15377"/>
        <dbReference type="ChEBI" id="CHEBI:15378"/>
        <dbReference type="ChEBI" id="CHEBI:15379"/>
        <dbReference type="ChEBI" id="CHEBI:16526"/>
        <dbReference type="ChEBI" id="CHEBI:16810"/>
        <dbReference type="ChEBI" id="CHEBI:18153"/>
        <dbReference type="EC" id="1.13.12.19"/>
    </reaction>
</comment>
<dbReference type="EMBL" id="FWZX01000012">
    <property type="protein sequence ID" value="SMF36146.1"/>
    <property type="molecule type" value="Genomic_DNA"/>
</dbReference>
<proteinExistence type="inferred from homology"/>
<dbReference type="InterPro" id="IPR005123">
    <property type="entry name" value="Oxoglu/Fe-dep_dioxygenase_dom"/>
</dbReference>
<evidence type="ECO:0000256" key="1">
    <source>
        <dbReference type="ARBA" id="ARBA00001954"/>
    </source>
</evidence>
<dbReference type="PRINTS" id="PR00682">
    <property type="entry name" value="IPNSYNTHASE"/>
</dbReference>
<comment type="catalytic activity">
    <reaction evidence="10">
        <text>L-arginine + 2-oxoglutarate + O2 = guanidine + L-glutamate 5-semialdehyde + succinate + CO2</text>
        <dbReference type="Rhea" id="RHEA:31535"/>
        <dbReference type="ChEBI" id="CHEBI:15379"/>
        <dbReference type="ChEBI" id="CHEBI:16526"/>
        <dbReference type="ChEBI" id="CHEBI:16810"/>
        <dbReference type="ChEBI" id="CHEBI:30031"/>
        <dbReference type="ChEBI" id="CHEBI:30087"/>
        <dbReference type="ChEBI" id="CHEBI:32682"/>
        <dbReference type="ChEBI" id="CHEBI:58066"/>
        <dbReference type="EC" id="1.14.20.7"/>
    </reaction>
</comment>
<evidence type="ECO:0000256" key="8">
    <source>
        <dbReference type="ARBA" id="ARBA00031282"/>
    </source>
</evidence>
<dbReference type="InterPro" id="IPR026992">
    <property type="entry name" value="DIOX_N"/>
</dbReference>
<keyword evidence="11" id="KW-0479">Metal-binding</keyword>
<dbReference type="STRING" id="560819.SAMN05428998_11254"/>
<protein>
    <recommendedName>
        <fullName evidence="5">2-oxoglutarate-dependent ethylene/succinate-forming enzyme</fullName>
        <ecNumber evidence="4">1.13.12.19</ecNumber>
        <ecNumber evidence="3">1.14.20.7</ecNumber>
    </recommendedName>
    <alternativeName>
        <fullName evidence="7">2-oxoglutarate dioxygenase (ethylene-forming)</fullName>
    </alternativeName>
    <alternativeName>
        <fullName evidence="8">2-oxoglutarate/L-arginine monooxygenase/decarboxylase (succinate-forming)</fullName>
    </alternativeName>
</protein>
<evidence type="ECO:0000259" key="12">
    <source>
        <dbReference type="PROSITE" id="PS51471"/>
    </source>
</evidence>
<feature type="domain" description="Fe2OG dioxygenase" evidence="12">
    <location>
        <begin position="196"/>
        <end position="298"/>
    </location>
</feature>
<dbReference type="EC" id="1.13.12.19" evidence="4"/>
<keyword evidence="11" id="KW-0408">Iron</keyword>
<evidence type="ECO:0000313" key="13">
    <source>
        <dbReference type="EMBL" id="SMF36146.1"/>
    </source>
</evidence>
<keyword evidence="11" id="KW-0560">Oxidoreductase</keyword>
<comment type="cofactor">
    <cofactor evidence="1">
        <name>Fe(2+)</name>
        <dbReference type="ChEBI" id="CHEBI:29033"/>
    </cofactor>
</comment>
<dbReference type="Gene3D" id="2.60.120.330">
    <property type="entry name" value="B-lactam Antibiotic, Isopenicillin N Synthase, Chain"/>
    <property type="match status" value="1"/>
</dbReference>
<organism evidence="13 14">
    <name type="scientific">Tistlia consotensis USBA 355</name>
    <dbReference type="NCBI Taxonomy" id="560819"/>
    <lineage>
        <taxon>Bacteria</taxon>
        <taxon>Pseudomonadati</taxon>
        <taxon>Pseudomonadota</taxon>
        <taxon>Alphaproteobacteria</taxon>
        <taxon>Rhodospirillales</taxon>
        <taxon>Rhodovibrionaceae</taxon>
        <taxon>Tistlia</taxon>
    </lineage>
</organism>
<evidence type="ECO:0000256" key="2">
    <source>
        <dbReference type="ARBA" id="ARBA00004767"/>
    </source>
</evidence>